<feature type="region of interest" description="Disordered" evidence="1">
    <location>
        <begin position="167"/>
        <end position="198"/>
    </location>
</feature>
<keyword evidence="5" id="KW-1185">Reference proteome</keyword>
<keyword evidence="3" id="KW-0732">Signal</keyword>
<name>A0ABR4BXL2_9HELO</name>
<accession>A0ABR4BXL2</accession>
<evidence type="ECO:0000256" key="1">
    <source>
        <dbReference type="SAM" id="MobiDB-lite"/>
    </source>
</evidence>
<keyword evidence="2" id="KW-1133">Transmembrane helix</keyword>
<reference evidence="4 5" key="1">
    <citation type="journal article" date="2024" name="Commun. Biol.">
        <title>Comparative genomic analysis of thermophilic fungi reveals convergent evolutionary adaptations and gene losses.</title>
        <authorList>
            <person name="Steindorff A.S."/>
            <person name="Aguilar-Pontes M.V."/>
            <person name="Robinson A.J."/>
            <person name="Andreopoulos B."/>
            <person name="LaButti K."/>
            <person name="Kuo A."/>
            <person name="Mondo S."/>
            <person name="Riley R."/>
            <person name="Otillar R."/>
            <person name="Haridas S."/>
            <person name="Lipzen A."/>
            <person name="Grimwood J."/>
            <person name="Schmutz J."/>
            <person name="Clum A."/>
            <person name="Reid I.D."/>
            <person name="Moisan M.C."/>
            <person name="Butler G."/>
            <person name="Nguyen T.T.M."/>
            <person name="Dewar K."/>
            <person name="Conant G."/>
            <person name="Drula E."/>
            <person name="Henrissat B."/>
            <person name="Hansel C."/>
            <person name="Singer S."/>
            <person name="Hutchinson M.I."/>
            <person name="de Vries R.P."/>
            <person name="Natvig D.O."/>
            <person name="Powell A.J."/>
            <person name="Tsang A."/>
            <person name="Grigoriev I.V."/>
        </authorList>
    </citation>
    <scope>NUCLEOTIDE SEQUENCE [LARGE SCALE GENOMIC DNA]</scope>
    <source>
        <strain evidence="4 5">CBS 494.80</strain>
    </source>
</reference>
<organism evidence="4 5">
    <name type="scientific">Oculimacula yallundae</name>
    <dbReference type="NCBI Taxonomy" id="86028"/>
    <lineage>
        <taxon>Eukaryota</taxon>
        <taxon>Fungi</taxon>
        <taxon>Dikarya</taxon>
        <taxon>Ascomycota</taxon>
        <taxon>Pezizomycotina</taxon>
        <taxon>Leotiomycetes</taxon>
        <taxon>Helotiales</taxon>
        <taxon>Ploettnerulaceae</taxon>
        <taxon>Oculimacula</taxon>
    </lineage>
</organism>
<feature type="transmembrane region" description="Helical" evidence="2">
    <location>
        <begin position="214"/>
        <end position="234"/>
    </location>
</feature>
<evidence type="ECO:0000256" key="2">
    <source>
        <dbReference type="SAM" id="Phobius"/>
    </source>
</evidence>
<feature type="compositionally biased region" description="Low complexity" evidence="1">
    <location>
        <begin position="167"/>
        <end position="176"/>
    </location>
</feature>
<protein>
    <recommendedName>
        <fullName evidence="6">Mid2 domain-containing protein</fullName>
    </recommendedName>
</protein>
<evidence type="ECO:0000313" key="5">
    <source>
        <dbReference type="Proteomes" id="UP001595075"/>
    </source>
</evidence>
<keyword evidence="2" id="KW-0472">Membrane</keyword>
<feature type="chain" id="PRO_5047325940" description="Mid2 domain-containing protein" evidence="3">
    <location>
        <begin position="20"/>
        <end position="290"/>
    </location>
</feature>
<gene>
    <name evidence="4" type="ORF">VTL71DRAFT_6662</name>
</gene>
<feature type="compositionally biased region" description="Polar residues" evidence="1">
    <location>
        <begin position="189"/>
        <end position="198"/>
    </location>
</feature>
<feature type="signal peptide" evidence="3">
    <location>
        <begin position="1"/>
        <end position="19"/>
    </location>
</feature>
<dbReference type="Proteomes" id="UP001595075">
    <property type="component" value="Unassembled WGS sequence"/>
</dbReference>
<comment type="caution">
    <text evidence="4">The sequence shown here is derived from an EMBL/GenBank/DDBJ whole genome shotgun (WGS) entry which is preliminary data.</text>
</comment>
<sequence>MSILLFSSCILTILPTVNASSRAQQAVQQLSGRAEYQGGWPLALLGTASSTCPISASESCSSKVQNPSCCPSGQTCIFSSSTYASYCCPTSADCNTAVLNFPRCSNSTWNMFVQEPSGYFCCEPGMIGVNPANGMSGGLCEPADQHVPTSILASLATQIGVATLSPTAKGNGNTTATGGGGGATQTNAHMSPTSTGSHNHTTDMINGWSLATKVGIGSAVVVAFVLLLVISCLIKKRRNRIFYQHGVEMQGGQYDEYGRLVPGYSPYEPYRGQDGRGNNVTVNVVHGDQR</sequence>
<proteinExistence type="predicted"/>
<evidence type="ECO:0000256" key="3">
    <source>
        <dbReference type="SAM" id="SignalP"/>
    </source>
</evidence>
<evidence type="ECO:0008006" key="6">
    <source>
        <dbReference type="Google" id="ProtNLM"/>
    </source>
</evidence>
<dbReference type="EMBL" id="JAZHXI010000017">
    <property type="protein sequence ID" value="KAL2062396.1"/>
    <property type="molecule type" value="Genomic_DNA"/>
</dbReference>
<evidence type="ECO:0000313" key="4">
    <source>
        <dbReference type="EMBL" id="KAL2062396.1"/>
    </source>
</evidence>
<keyword evidence="2" id="KW-0812">Transmembrane</keyword>